<accession>A0ACB8E0P1</accession>
<evidence type="ECO:0000313" key="1">
    <source>
        <dbReference type="EMBL" id="KAH7980154.1"/>
    </source>
</evidence>
<sequence length="342" mass="36828">MASKTADEAASAAAAEADACGDDARNRQYGDPWDMDPAAVALRLLRAEDNRKSPHSGTRHPCRKGGAIHQRGGPPARLRGGVRLTSQAARTRPGTGPNGAEPCPTHSWAAAAAACRPPPPGAVLVLVFRSFTCTVPQGRHHGAAFTAGCLLPGATTAPGEQSAAFRCLPVFSCNQPQHLVVPAAVAVGILQARFLLSEILIWRPGERQRPVTRAIYYHGLLFSRTPLLHLSVLSLLSVASMQVSRYQAAHIRTRNTVEKAFGVWKRRFPCLDMGLQHSAERSAVVTTACAALYNLTVLRQDPDPPAVVIPQHLRRQQPDVASQTDTLHGSQCRMRLIAQAFH</sequence>
<dbReference type="EMBL" id="CM023470">
    <property type="protein sequence ID" value="KAH7980154.1"/>
    <property type="molecule type" value="Genomic_DNA"/>
</dbReference>
<dbReference type="Proteomes" id="UP000821865">
    <property type="component" value="Chromosome 1"/>
</dbReference>
<protein>
    <submittedName>
        <fullName evidence="1">Uncharacterized protein</fullName>
    </submittedName>
</protein>
<reference evidence="1" key="1">
    <citation type="submission" date="2020-05" db="EMBL/GenBank/DDBJ databases">
        <title>Large-scale comparative analyses of tick genomes elucidate their genetic diversity and vector capacities.</title>
        <authorList>
            <person name="Jia N."/>
            <person name="Wang J."/>
            <person name="Shi W."/>
            <person name="Du L."/>
            <person name="Sun Y."/>
            <person name="Zhan W."/>
            <person name="Jiang J."/>
            <person name="Wang Q."/>
            <person name="Zhang B."/>
            <person name="Ji P."/>
            <person name="Sakyi L.B."/>
            <person name="Cui X."/>
            <person name="Yuan T."/>
            <person name="Jiang B."/>
            <person name="Yang W."/>
            <person name="Lam T.T.-Y."/>
            <person name="Chang Q."/>
            <person name="Ding S."/>
            <person name="Wang X."/>
            <person name="Zhu J."/>
            <person name="Ruan X."/>
            <person name="Zhao L."/>
            <person name="Wei J."/>
            <person name="Que T."/>
            <person name="Du C."/>
            <person name="Cheng J."/>
            <person name="Dai P."/>
            <person name="Han X."/>
            <person name="Huang E."/>
            <person name="Gao Y."/>
            <person name="Liu J."/>
            <person name="Shao H."/>
            <person name="Ye R."/>
            <person name="Li L."/>
            <person name="Wei W."/>
            <person name="Wang X."/>
            <person name="Wang C."/>
            <person name="Yang T."/>
            <person name="Huo Q."/>
            <person name="Li W."/>
            <person name="Guo W."/>
            <person name="Chen H."/>
            <person name="Zhou L."/>
            <person name="Ni X."/>
            <person name="Tian J."/>
            <person name="Zhou Y."/>
            <person name="Sheng Y."/>
            <person name="Liu T."/>
            <person name="Pan Y."/>
            <person name="Xia L."/>
            <person name="Li J."/>
            <person name="Zhao F."/>
            <person name="Cao W."/>
        </authorList>
    </citation>
    <scope>NUCLEOTIDE SEQUENCE</scope>
    <source>
        <strain evidence="1">Dsil-2018</strain>
    </source>
</reference>
<keyword evidence="2" id="KW-1185">Reference proteome</keyword>
<evidence type="ECO:0000313" key="2">
    <source>
        <dbReference type="Proteomes" id="UP000821865"/>
    </source>
</evidence>
<gene>
    <name evidence="1" type="ORF">HPB49_013461</name>
</gene>
<proteinExistence type="predicted"/>
<organism evidence="1 2">
    <name type="scientific">Dermacentor silvarum</name>
    <name type="common">Tick</name>
    <dbReference type="NCBI Taxonomy" id="543639"/>
    <lineage>
        <taxon>Eukaryota</taxon>
        <taxon>Metazoa</taxon>
        <taxon>Ecdysozoa</taxon>
        <taxon>Arthropoda</taxon>
        <taxon>Chelicerata</taxon>
        <taxon>Arachnida</taxon>
        <taxon>Acari</taxon>
        <taxon>Parasitiformes</taxon>
        <taxon>Ixodida</taxon>
        <taxon>Ixodoidea</taxon>
        <taxon>Ixodidae</taxon>
        <taxon>Rhipicephalinae</taxon>
        <taxon>Dermacentor</taxon>
    </lineage>
</organism>
<name>A0ACB8E0P1_DERSI</name>
<comment type="caution">
    <text evidence="1">The sequence shown here is derived from an EMBL/GenBank/DDBJ whole genome shotgun (WGS) entry which is preliminary data.</text>
</comment>